<organism evidence="1 2">
    <name type="scientific">Proteobacteria bacterium 228</name>
    <dbReference type="NCBI Taxonomy" id="2083153"/>
    <lineage>
        <taxon>Bacteria</taxon>
        <taxon>Pseudomonadati</taxon>
        <taxon>Pseudomonadota</taxon>
    </lineage>
</organism>
<dbReference type="SUPFAM" id="SSF53850">
    <property type="entry name" value="Periplasmic binding protein-like II"/>
    <property type="match status" value="1"/>
</dbReference>
<gene>
    <name evidence="1" type="ORF">C4K68_18665</name>
</gene>
<reference evidence="1 2" key="1">
    <citation type="submission" date="2018-02" db="EMBL/GenBank/DDBJ databases">
        <title>novel marine gammaproteobacteria from coastal saline agro ecosystem.</title>
        <authorList>
            <person name="Krishnan R."/>
            <person name="Ramesh Kumar N."/>
        </authorList>
    </citation>
    <scope>NUCLEOTIDE SEQUENCE [LARGE SCALE GENOMIC DNA]</scope>
    <source>
        <strain evidence="1 2">228</strain>
    </source>
</reference>
<comment type="caution">
    <text evidence="1">The sequence shown here is derived from an EMBL/GenBank/DDBJ whole genome shotgun (WGS) entry which is preliminary data.</text>
</comment>
<name>A0A2S5KMA4_9PROT</name>
<protein>
    <submittedName>
        <fullName evidence="1">Amino acid ABC transporter</fullName>
    </submittedName>
</protein>
<accession>A0A2S5KMA4</accession>
<dbReference type="Gene3D" id="3.40.190.10">
    <property type="entry name" value="Periplasmic binding protein-like II"/>
    <property type="match status" value="2"/>
</dbReference>
<proteinExistence type="predicted"/>
<evidence type="ECO:0000313" key="1">
    <source>
        <dbReference type="EMBL" id="PPC75793.1"/>
    </source>
</evidence>
<sequence>MLSALLKRSCQRPLCLLPPALFCLTLFCCLLLPTAQAVPLTLTLAYADIESFPYQAGNGIEPANPPGIAVELIQQAAADLGIKVNFLRMPGRRVLSEMEEGHVDGGFIYSYNSDRIRNGVYPLLDGKPDRSRRLATLHYVLYRRMHDKVSWDGNQFSHLSTPLGANTGYSVVADLRRQGVNVEEARSTAQNIQKLRSGRLDAYVAQAIVVDAYLAGAKITDIEKIAPPVSSKDYFLMFSHQFYASNSQLAEALWKHLGEIRDRATEQLAKRYQD</sequence>
<dbReference type="AlphaFoldDB" id="A0A2S5KMA4"/>
<dbReference type="Proteomes" id="UP000238196">
    <property type="component" value="Unassembled WGS sequence"/>
</dbReference>
<dbReference type="OrthoDB" id="6193186at2"/>
<evidence type="ECO:0000313" key="2">
    <source>
        <dbReference type="Proteomes" id="UP000238196"/>
    </source>
</evidence>
<dbReference type="EMBL" id="PRLP01000068">
    <property type="protein sequence ID" value="PPC75793.1"/>
    <property type="molecule type" value="Genomic_DNA"/>
</dbReference>